<evidence type="ECO:0000256" key="4">
    <source>
        <dbReference type="ARBA" id="ARBA00023180"/>
    </source>
</evidence>
<name>A0A4Y5WSU9_LATMC</name>
<dbReference type="PROSITE" id="PS51450">
    <property type="entry name" value="LRR"/>
    <property type="match status" value="4"/>
</dbReference>
<evidence type="ECO:0000256" key="1">
    <source>
        <dbReference type="ARBA" id="ARBA00022614"/>
    </source>
</evidence>
<dbReference type="GO" id="GO:0006954">
    <property type="term" value="P:inflammatory response"/>
    <property type="evidence" value="ECO:0007669"/>
    <property type="project" value="UniProtKB-UniRule"/>
</dbReference>
<proteinExistence type="evidence at transcript level"/>
<keyword evidence="3" id="KW-0677">Repeat</keyword>
<organism evidence="7">
    <name type="scientific">Lateolabrax maculatus</name>
    <name type="common">Spotted sea bass</name>
    <dbReference type="NCBI Taxonomy" id="315492"/>
    <lineage>
        <taxon>Eukaryota</taxon>
        <taxon>Metazoa</taxon>
        <taxon>Chordata</taxon>
        <taxon>Craniata</taxon>
        <taxon>Vertebrata</taxon>
        <taxon>Euteleostomi</taxon>
        <taxon>Actinopterygii</taxon>
        <taxon>Neopterygii</taxon>
        <taxon>Teleostei</taxon>
        <taxon>Neoteleostei</taxon>
        <taxon>Acanthomorphata</taxon>
        <taxon>Eupercaria</taxon>
        <taxon>Acropomatiformes</taxon>
        <taxon>Lateolabracidae</taxon>
        <taxon>Lateolabrax</taxon>
    </lineage>
</organism>
<feature type="signal peptide" evidence="6">
    <location>
        <begin position="1"/>
        <end position="26"/>
    </location>
</feature>
<keyword evidence="5 7" id="KW-0675">Receptor</keyword>
<dbReference type="AlphaFoldDB" id="A0A4Y5WSU9"/>
<evidence type="ECO:0000313" key="7">
    <source>
        <dbReference type="EMBL" id="QDE10500.1"/>
    </source>
</evidence>
<dbReference type="GO" id="GO:0005615">
    <property type="term" value="C:extracellular space"/>
    <property type="evidence" value="ECO:0007669"/>
    <property type="project" value="TreeGrafter"/>
</dbReference>
<dbReference type="InterPro" id="IPR001611">
    <property type="entry name" value="Leu-rich_rpt"/>
</dbReference>
<evidence type="ECO:0000256" key="5">
    <source>
        <dbReference type="PIRNR" id="PIRNR037595"/>
    </source>
</evidence>
<dbReference type="Pfam" id="PF13855">
    <property type="entry name" value="LRR_8"/>
    <property type="match status" value="4"/>
</dbReference>
<dbReference type="PANTHER" id="PTHR45712">
    <property type="entry name" value="AGAP008170-PA"/>
    <property type="match status" value="1"/>
</dbReference>
<keyword evidence="5" id="KW-0391">Immunity</keyword>
<evidence type="ECO:0000256" key="6">
    <source>
        <dbReference type="SAM" id="SignalP"/>
    </source>
</evidence>
<dbReference type="SMART" id="SM00369">
    <property type="entry name" value="LRR_TYP"/>
    <property type="match status" value="15"/>
</dbReference>
<sequence length="769" mass="87651">MLAIESWPLFLFPLLPFLLYHNPLLAFSLKNCTIVYSENADNLWVTCKEHELAALPDDIPRNATSLDLSSNQIVNITGTDLRCLSKLISLQVQYNLISHIDDGAFADLVELRLLDMDANKLINLTDNMFQGLSKLVTLSLYNNQISCISPVAFQALVSIQYLALGSNHLHQIADIVPIFKLPNLNELLLGYNKLTSFQSDDLPFNVSNLKVLQLDFNPLRKFSIKKDIFPHLQSLAFCKCSCDIEWDVTNKTFLMSLTDLSFSGSSVSFEAYIAMLHTADSLQKLSLFFLKEWIDEGLINIACRIPSLKTLYVTVSRLGTIDDNLLRSCSQLTELTLSGNSLSELSEHSLRSMTQLRFLYLDTNQLSKLPLAVRGLSTLEVLDLMSNFISELDCLDFVNLTRLTKLDLKHNHISKLQGCLFQNLNNLKVLNIGENPVFTLDNTFKVNLRNLEYLNLQNNGHLVFMQGDFRNLSSLCVLDLESNTYYQLYDGAFEGLDNLQTLSVSLGNYKKEHFRGLPHLENLTLHLTFNWNQNSSQKNYEPPFSNLPNLKKLVLKVYDKYQEDISPDLLKGLKFLEYFMAEKFFMKSLHPDTFKYTPRLKGLQITHSDLSDLSPELFWPIPNLKALDLSNNKFRSLDFLARANLPALSWLKLSDNLLSVINVTVLQSLTALTYLDLIDNPLTCECSNSGFNQWVQSNSQTQVVNGHQYPCAFPTQIHQIEDNQLLFGRLPAETQHVGGDLRYRAVSHLSKTLKKLYYLMFRQISDNRN</sequence>
<dbReference type="GO" id="GO:0045087">
    <property type="term" value="P:innate immune response"/>
    <property type="evidence" value="ECO:0007669"/>
    <property type="project" value="UniProtKB-UniRule"/>
</dbReference>
<dbReference type="InterPro" id="IPR017241">
    <property type="entry name" value="Toll-like_receptor"/>
</dbReference>
<dbReference type="GO" id="GO:0004888">
    <property type="term" value="F:transmembrane signaling receptor activity"/>
    <property type="evidence" value="ECO:0007669"/>
    <property type="project" value="InterPro"/>
</dbReference>
<dbReference type="InterPro" id="IPR003591">
    <property type="entry name" value="Leu-rich_rpt_typical-subtyp"/>
</dbReference>
<keyword evidence="1" id="KW-0433">Leucine-rich repeat</keyword>
<keyword evidence="5" id="KW-0399">Innate immunity</keyword>
<evidence type="ECO:0000256" key="3">
    <source>
        <dbReference type="ARBA" id="ARBA00022737"/>
    </source>
</evidence>
<dbReference type="SUPFAM" id="SSF52047">
    <property type="entry name" value="RNI-like"/>
    <property type="match status" value="1"/>
</dbReference>
<dbReference type="SUPFAM" id="SSF52058">
    <property type="entry name" value="L domain-like"/>
    <property type="match status" value="1"/>
</dbReference>
<reference evidence="7" key="1">
    <citation type="submission" date="2018-12" db="EMBL/GenBank/DDBJ databases">
        <title>Genome-wide identification and characterization of Toll-like receptor gene family in spotted sea bass (Lateolabrax maculatus) and their involvement in host immune response to Vibrio harveyi infection.</title>
        <authorList>
            <person name="Fan H."/>
            <person name="Wen H."/>
            <person name="Wang L."/>
            <person name="Li Y."/>
        </authorList>
    </citation>
    <scope>NUCLEOTIDE SEQUENCE</scope>
</reference>
<dbReference type="GO" id="GO:0002224">
    <property type="term" value="P:toll-like receptor signaling pathway"/>
    <property type="evidence" value="ECO:0007669"/>
    <property type="project" value="InterPro"/>
</dbReference>
<dbReference type="PANTHER" id="PTHR45712:SF22">
    <property type="entry name" value="INSULIN-LIKE GROWTH FACTOR-BINDING PROTEIN COMPLEX ACID LABILE SUBUNIT"/>
    <property type="match status" value="1"/>
</dbReference>
<feature type="chain" id="PRO_5021340465" evidence="6">
    <location>
        <begin position="27"/>
        <end position="769"/>
    </location>
</feature>
<comment type="similarity">
    <text evidence="5">Belongs to the Toll-like receptor family.</text>
</comment>
<keyword evidence="5" id="KW-0395">Inflammatory response</keyword>
<dbReference type="PIRSF" id="PIRSF037595">
    <property type="entry name" value="Toll-like_receptor"/>
    <property type="match status" value="1"/>
</dbReference>
<keyword evidence="4" id="KW-0325">Glycoprotein</keyword>
<accession>A0A4Y5WSU9</accession>
<dbReference type="SMART" id="SM00365">
    <property type="entry name" value="LRR_SD22"/>
    <property type="match status" value="7"/>
</dbReference>
<gene>
    <name evidence="7" type="primary">tlr13-3</name>
</gene>
<dbReference type="Gene3D" id="3.80.10.10">
    <property type="entry name" value="Ribonuclease Inhibitor"/>
    <property type="match status" value="3"/>
</dbReference>
<dbReference type="EMBL" id="MK273056">
    <property type="protein sequence ID" value="QDE10500.1"/>
    <property type="molecule type" value="mRNA"/>
</dbReference>
<evidence type="ECO:0000256" key="2">
    <source>
        <dbReference type="ARBA" id="ARBA00022729"/>
    </source>
</evidence>
<keyword evidence="2 6" id="KW-0732">Signal</keyword>
<protein>
    <submittedName>
        <fullName evidence="7">Toll-like receptor 13-3</fullName>
    </submittedName>
</protein>
<dbReference type="InterPro" id="IPR050333">
    <property type="entry name" value="SLRP"/>
</dbReference>
<dbReference type="InterPro" id="IPR032675">
    <property type="entry name" value="LRR_dom_sf"/>
</dbReference>
<dbReference type="FunFam" id="3.80.10.10:FF:000770">
    <property type="entry name" value="Uncharacterized protein"/>
    <property type="match status" value="1"/>
</dbReference>
<dbReference type="GO" id="GO:0016020">
    <property type="term" value="C:membrane"/>
    <property type="evidence" value="ECO:0007669"/>
    <property type="project" value="InterPro"/>
</dbReference>